<dbReference type="Gene3D" id="3.30.70.270">
    <property type="match status" value="1"/>
</dbReference>
<feature type="signal peptide" evidence="2">
    <location>
        <begin position="1"/>
        <end position="21"/>
    </location>
</feature>
<reference evidence="5" key="1">
    <citation type="submission" date="2023-07" db="EMBL/GenBank/DDBJ databases">
        <title>The carbon used by Thiothrix.</title>
        <authorList>
            <person name="Chen L."/>
        </authorList>
    </citation>
    <scope>NUCLEOTIDE SEQUENCE [LARGE SCALE GENOMIC DNA]</scope>
</reference>
<dbReference type="InterPro" id="IPR001633">
    <property type="entry name" value="EAL_dom"/>
</dbReference>
<reference evidence="4 5" key="2">
    <citation type="submission" date="2024-01" db="EMBL/GenBank/DDBJ databases">
        <authorList>
            <person name="Xie X."/>
        </authorList>
    </citation>
    <scope>NUCLEOTIDE SEQUENCE [LARGE SCALE GENOMIC DNA]</scope>
    <source>
        <strain evidence="4">SCUT-1</strain>
    </source>
</reference>
<protein>
    <submittedName>
        <fullName evidence="4">EAL domain-containing protein</fullName>
    </submittedName>
</protein>
<accession>A0ABU6D2W9</accession>
<feature type="transmembrane region" description="Helical" evidence="1">
    <location>
        <begin position="284"/>
        <end position="301"/>
    </location>
</feature>
<dbReference type="InterPro" id="IPR050706">
    <property type="entry name" value="Cyclic-di-GMP_PDE-like"/>
</dbReference>
<feature type="transmembrane region" description="Helical" evidence="1">
    <location>
        <begin position="251"/>
        <end position="272"/>
    </location>
</feature>
<gene>
    <name evidence="4" type="ORF">VSS37_19310</name>
</gene>
<proteinExistence type="predicted"/>
<feature type="transmembrane region" description="Helical" evidence="1">
    <location>
        <begin position="307"/>
        <end position="328"/>
    </location>
</feature>
<sequence>MTRRVWLAVLLWWCCSFPALAGAITPMMPTVNLEEWQSLSLLPSSQYLLDTHNNLNLDNARAAPGWSPLGREQLRFGMEKNPVWLAMQFRTEGIAGKTAILEFNRVIDQVSLRAYQDGALLGEWRQGAFLGKPAGMTGTNKNVFSLPLQPGKNYQLLVRVQGHNAVTGSVTLWDEAAYRAEDEQTLFFFIAYAVAVLAIALYNVSVYLATGLKAFVYHALYGVGILLMQAAQYGYLDSLLQNRGGADSKGVIVLFACCAAYSAVLGLFDAVVAHEREPLFNRGLQLIFLGNLLIVLLAPFIDLHTGLGLFVVSISLGVLLGVTHGAYLAHRRDPRVWPQLFMLLLFSPSSGLLILSRLGLIDDTFWAEHWIVVTVIAEMLLLSALLFSRIRQMRLMSWQARFQDPRNNLPNILALQEALRQAAAKGRPHALTYCWVAGLEKMEIARGSEFRNQYLGSLATLLERRLQQEGFSLPPWRRKQAVAAVFYCENNTLGILSLPLDTEEHARLQVLLRQSFEQMKRQDGCNMDVTPVIASSNAPPLARDIESVIQNANMALAQCIQTGNTLLLYNDDVGYNERRQITLLNDFETALAQDQFYLQWQPQLDPLQQSLSGLEALVRWRHPVYGELSPVQFIPLLEQNAVITRLSLWVVRQVFAVSPLFFHKFPHLDISINLSVYDLMCEAFLPSLDQMLGNMPAEVVARITLEVTESVYMEDNQRVRLAVEGLQARGFRISIDDFGAGYASFGYLQTLPANELKIDRRYTESCHEANSQAIIRSIIDLANRLHMQIVVEGIEEQHQLELFAAWGVHRLQGWRLGKPALQEEILATY</sequence>
<dbReference type="RefSeq" id="WP_324697857.1">
    <property type="nucleotide sequence ID" value="NZ_JAYMYJ010000151.1"/>
</dbReference>
<keyword evidence="1" id="KW-1133">Transmembrane helix</keyword>
<dbReference type="Proteomes" id="UP001308005">
    <property type="component" value="Unassembled WGS sequence"/>
</dbReference>
<feature type="transmembrane region" description="Helical" evidence="1">
    <location>
        <begin position="340"/>
        <end position="361"/>
    </location>
</feature>
<evidence type="ECO:0000256" key="1">
    <source>
        <dbReference type="SAM" id="Phobius"/>
    </source>
</evidence>
<dbReference type="Pfam" id="PF07695">
    <property type="entry name" value="7TMR-DISM_7TM"/>
    <property type="match status" value="1"/>
</dbReference>
<dbReference type="InterPro" id="IPR043128">
    <property type="entry name" value="Rev_trsase/Diguanyl_cyclase"/>
</dbReference>
<name>A0ABU6D2W9_9GAMM</name>
<dbReference type="Pfam" id="PF07696">
    <property type="entry name" value="7TMR-DISMED2"/>
    <property type="match status" value="1"/>
</dbReference>
<dbReference type="SMART" id="SM00052">
    <property type="entry name" value="EAL"/>
    <property type="match status" value="1"/>
</dbReference>
<keyword evidence="1" id="KW-0812">Transmembrane</keyword>
<dbReference type="CDD" id="cd01948">
    <property type="entry name" value="EAL"/>
    <property type="match status" value="1"/>
</dbReference>
<evidence type="ECO:0000256" key="2">
    <source>
        <dbReference type="SAM" id="SignalP"/>
    </source>
</evidence>
<dbReference type="Pfam" id="PF00563">
    <property type="entry name" value="EAL"/>
    <property type="match status" value="1"/>
</dbReference>
<feature type="transmembrane region" description="Helical" evidence="1">
    <location>
        <begin position="367"/>
        <end position="387"/>
    </location>
</feature>
<dbReference type="InterPro" id="IPR011623">
    <property type="entry name" value="7TMR_DISM_rcpt_extracell_dom1"/>
</dbReference>
<dbReference type="InterPro" id="IPR011622">
    <property type="entry name" value="7TMR_DISM_rcpt_extracell_dom2"/>
</dbReference>
<organism evidence="4 5">
    <name type="scientific">Candidatus Thiothrix phosphatis</name>
    <dbReference type="NCBI Taxonomy" id="3112415"/>
    <lineage>
        <taxon>Bacteria</taxon>
        <taxon>Pseudomonadati</taxon>
        <taxon>Pseudomonadota</taxon>
        <taxon>Gammaproteobacteria</taxon>
        <taxon>Thiotrichales</taxon>
        <taxon>Thiotrichaceae</taxon>
        <taxon>Thiothrix</taxon>
    </lineage>
</organism>
<feature type="domain" description="EAL" evidence="3">
    <location>
        <begin position="580"/>
        <end position="829"/>
    </location>
</feature>
<dbReference type="SUPFAM" id="SSF141868">
    <property type="entry name" value="EAL domain-like"/>
    <property type="match status" value="1"/>
</dbReference>
<dbReference type="EMBL" id="JAYMYJ010000151">
    <property type="protein sequence ID" value="MEB4593136.1"/>
    <property type="molecule type" value="Genomic_DNA"/>
</dbReference>
<evidence type="ECO:0000313" key="4">
    <source>
        <dbReference type="EMBL" id="MEB4593136.1"/>
    </source>
</evidence>
<dbReference type="Gene3D" id="2.60.40.2380">
    <property type="match status" value="1"/>
</dbReference>
<feature type="chain" id="PRO_5047023683" evidence="2">
    <location>
        <begin position="22"/>
        <end position="829"/>
    </location>
</feature>
<dbReference type="PROSITE" id="PS50883">
    <property type="entry name" value="EAL"/>
    <property type="match status" value="1"/>
</dbReference>
<keyword evidence="2" id="KW-0732">Signal</keyword>
<dbReference type="Gene3D" id="3.20.20.450">
    <property type="entry name" value="EAL domain"/>
    <property type="match status" value="1"/>
</dbReference>
<dbReference type="PANTHER" id="PTHR33121">
    <property type="entry name" value="CYCLIC DI-GMP PHOSPHODIESTERASE PDEF"/>
    <property type="match status" value="1"/>
</dbReference>
<evidence type="ECO:0000313" key="5">
    <source>
        <dbReference type="Proteomes" id="UP001308005"/>
    </source>
</evidence>
<comment type="caution">
    <text evidence="4">The sequence shown here is derived from an EMBL/GenBank/DDBJ whole genome shotgun (WGS) entry which is preliminary data.</text>
</comment>
<feature type="transmembrane region" description="Helical" evidence="1">
    <location>
        <begin position="186"/>
        <end position="208"/>
    </location>
</feature>
<feature type="transmembrane region" description="Helical" evidence="1">
    <location>
        <begin position="215"/>
        <end position="236"/>
    </location>
</feature>
<keyword evidence="5" id="KW-1185">Reference proteome</keyword>
<keyword evidence="1" id="KW-0472">Membrane</keyword>
<dbReference type="InterPro" id="IPR035919">
    <property type="entry name" value="EAL_sf"/>
</dbReference>
<evidence type="ECO:0000259" key="3">
    <source>
        <dbReference type="PROSITE" id="PS50883"/>
    </source>
</evidence>
<dbReference type="PANTHER" id="PTHR33121:SF79">
    <property type="entry name" value="CYCLIC DI-GMP PHOSPHODIESTERASE PDED-RELATED"/>
    <property type="match status" value="1"/>
</dbReference>